<evidence type="ECO:0000259" key="1">
    <source>
        <dbReference type="Pfam" id="PF00534"/>
    </source>
</evidence>
<dbReference type="AlphaFoldDB" id="A0A1F7J3M2"/>
<organism evidence="2 3">
    <name type="scientific">Candidatus Roizmanbacteria bacterium RIFCSPLOWO2_01_FULL_40_42</name>
    <dbReference type="NCBI Taxonomy" id="1802066"/>
    <lineage>
        <taxon>Bacteria</taxon>
        <taxon>Candidatus Roizmaniibacteriota</taxon>
    </lineage>
</organism>
<protein>
    <recommendedName>
        <fullName evidence="1">Glycosyl transferase family 1 domain-containing protein</fullName>
    </recommendedName>
</protein>
<sequence length="360" mass="41768">MKKKAALYDPYLDVLGGGEKHILSIVKVLSDEDYDIDIFWDSDLTKEIKKRFNLTFPSLKFQSNIFKKNISVLTRTTQLASYEYFFYVTDGSYFFSLAKNNFVFCMVPSRSLYSMSVLNKLKTSNVTFISNSEFTRKHLASWGIKSKVLYPYIDKVFFERNSSIVKQKIILSVGRFFGGLHVKNHTVMISYFNKLVNSGLLNGYKLVLAGGLKKEDETYFENLKRQVKNNPNLILKPNVKFKELFNLYRSAEYYWHFTGLGVDEVKQPEKTEHLGIAPLEAMALSCISFCYGAGGIKEIVKDGENGFLFWNEKELFEKMSKILADKRQRENIQTKSQAFVRENFGYDVFQKKVKEILFNH</sequence>
<evidence type="ECO:0000313" key="3">
    <source>
        <dbReference type="Proteomes" id="UP000178558"/>
    </source>
</evidence>
<accession>A0A1F7J3M2</accession>
<evidence type="ECO:0000313" key="2">
    <source>
        <dbReference type="EMBL" id="OGK50189.1"/>
    </source>
</evidence>
<name>A0A1F7J3M2_9BACT</name>
<dbReference type="GO" id="GO:0016020">
    <property type="term" value="C:membrane"/>
    <property type="evidence" value="ECO:0007669"/>
    <property type="project" value="TreeGrafter"/>
</dbReference>
<dbReference type="SUPFAM" id="SSF53756">
    <property type="entry name" value="UDP-Glycosyltransferase/glycogen phosphorylase"/>
    <property type="match status" value="1"/>
</dbReference>
<dbReference type="PANTHER" id="PTHR45919:SF1">
    <property type="entry name" value="GDP-MAN:MAN(3)GLCNAC(2)-PP-DOL ALPHA-1,2-MANNOSYLTRANSFERASE"/>
    <property type="match status" value="1"/>
</dbReference>
<dbReference type="PANTHER" id="PTHR45919">
    <property type="entry name" value="GDP-MAN:MAN(3)GLCNAC(2)-PP-DOL ALPHA-1,2-MANNOSYLTRANSFERASE"/>
    <property type="match status" value="1"/>
</dbReference>
<dbReference type="GO" id="GO:0006487">
    <property type="term" value="P:protein N-linked glycosylation"/>
    <property type="evidence" value="ECO:0007669"/>
    <property type="project" value="TreeGrafter"/>
</dbReference>
<dbReference type="Gene3D" id="3.40.50.2000">
    <property type="entry name" value="Glycogen Phosphorylase B"/>
    <property type="match status" value="1"/>
</dbReference>
<dbReference type="InterPro" id="IPR038013">
    <property type="entry name" value="ALG11"/>
</dbReference>
<reference evidence="2 3" key="1">
    <citation type="journal article" date="2016" name="Nat. Commun.">
        <title>Thousands of microbial genomes shed light on interconnected biogeochemical processes in an aquifer system.</title>
        <authorList>
            <person name="Anantharaman K."/>
            <person name="Brown C.T."/>
            <person name="Hug L.A."/>
            <person name="Sharon I."/>
            <person name="Castelle C.J."/>
            <person name="Probst A.J."/>
            <person name="Thomas B.C."/>
            <person name="Singh A."/>
            <person name="Wilkins M.J."/>
            <person name="Karaoz U."/>
            <person name="Brodie E.L."/>
            <person name="Williams K.H."/>
            <person name="Hubbard S.S."/>
            <person name="Banfield J.F."/>
        </authorList>
    </citation>
    <scope>NUCLEOTIDE SEQUENCE [LARGE SCALE GENOMIC DNA]</scope>
</reference>
<dbReference type="Pfam" id="PF00534">
    <property type="entry name" value="Glycos_transf_1"/>
    <property type="match status" value="1"/>
</dbReference>
<dbReference type="Proteomes" id="UP000178558">
    <property type="component" value="Unassembled WGS sequence"/>
</dbReference>
<feature type="domain" description="Glycosyl transferase family 1" evidence="1">
    <location>
        <begin position="160"/>
        <end position="336"/>
    </location>
</feature>
<dbReference type="EMBL" id="MGAQ01000020">
    <property type="protein sequence ID" value="OGK50189.1"/>
    <property type="molecule type" value="Genomic_DNA"/>
</dbReference>
<dbReference type="InterPro" id="IPR001296">
    <property type="entry name" value="Glyco_trans_1"/>
</dbReference>
<dbReference type="GO" id="GO:0004377">
    <property type="term" value="F:GDP-Man:Man(3)GlcNAc(2)-PP-Dol alpha-1,2-mannosyltransferase activity"/>
    <property type="evidence" value="ECO:0007669"/>
    <property type="project" value="InterPro"/>
</dbReference>
<comment type="caution">
    <text evidence="2">The sequence shown here is derived from an EMBL/GenBank/DDBJ whole genome shotgun (WGS) entry which is preliminary data.</text>
</comment>
<dbReference type="CDD" id="cd03801">
    <property type="entry name" value="GT4_PimA-like"/>
    <property type="match status" value="1"/>
</dbReference>
<proteinExistence type="predicted"/>
<gene>
    <name evidence="2" type="ORF">A3B50_00175</name>
</gene>